<dbReference type="EMBL" id="SUME01000001">
    <property type="protein sequence ID" value="TJZ62893.1"/>
    <property type="molecule type" value="Genomic_DNA"/>
</dbReference>
<dbReference type="InterPro" id="IPR006664">
    <property type="entry name" value="OMP_bac"/>
</dbReference>
<keyword evidence="3" id="KW-0998">Cell outer membrane</keyword>
<dbReference type="PANTHER" id="PTHR30329:SF21">
    <property type="entry name" value="LIPOPROTEIN YIAD-RELATED"/>
    <property type="match status" value="1"/>
</dbReference>
<dbReference type="Gene3D" id="3.30.1330.60">
    <property type="entry name" value="OmpA-like domain"/>
    <property type="match status" value="1"/>
</dbReference>
<organism evidence="7 8">
    <name type="scientific">Sphingobacterium olei</name>
    <dbReference type="NCBI Taxonomy" id="2571155"/>
    <lineage>
        <taxon>Bacteria</taxon>
        <taxon>Pseudomonadati</taxon>
        <taxon>Bacteroidota</taxon>
        <taxon>Sphingobacteriia</taxon>
        <taxon>Sphingobacteriales</taxon>
        <taxon>Sphingobacteriaceae</taxon>
        <taxon>Sphingobacterium</taxon>
    </lineage>
</organism>
<dbReference type="PANTHER" id="PTHR30329">
    <property type="entry name" value="STATOR ELEMENT OF FLAGELLAR MOTOR COMPLEX"/>
    <property type="match status" value="1"/>
</dbReference>
<evidence type="ECO:0000256" key="5">
    <source>
        <dbReference type="SAM" id="MobiDB-lite"/>
    </source>
</evidence>
<feature type="domain" description="OmpA-like" evidence="6">
    <location>
        <begin position="327"/>
        <end position="442"/>
    </location>
</feature>
<evidence type="ECO:0000256" key="2">
    <source>
        <dbReference type="ARBA" id="ARBA00023136"/>
    </source>
</evidence>
<dbReference type="InterPro" id="IPR006665">
    <property type="entry name" value="OmpA-like"/>
</dbReference>
<evidence type="ECO:0000256" key="4">
    <source>
        <dbReference type="PROSITE-ProRule" id="PRU00473"/>
    </source>
</evidence>
<evidence type="ECO:0000259" key="6">
    <source>
        <dbReference type="PROSITE" id="PS51123"/>
    </source>
</evidence>
<dbReference type="InterPro" id="IPR050330">
    <property type="entry name" value="Bact_OuterMem_StrucFunc"/>
</dbReference>
<dbReference type="PRINTS" id="PR01021">
    <property type="entry name" value="OMPADOMAIN"/>
</dbReference>
<dbReference type="RefSeq" id="WP_136899209.1">
    <property type="nucleotide sequence ID" value="NZ_SUME01000001.1"/>
</dbReference>
<reference evidence="7 8" key="1">
    <citation type="submission" date="2019-04" db="EMBL/GenBank/DDBJ databases">
        <title>Sphingobacterium olei sp. nov., isolated from oil-contaminated soil.</title>
        <authorList>
            <person name="Liu B."/>
        </authorList>
    </citation>
    <scope>NUCLEOTIDE SEQUENCE [LARGE SCALE GENOMIC DNA]</scope>
    <source>
        <strain evidence="7 8">HAL-9</strain>
    </source>
</reference>
<dbReference type="OrthoDB" id="9800869at2"/>
<feature type="region of interest" description="Disordered" evidence="5">
    <location>
        <begin position="65"/>
        <end position="92"/>
    </location>
</feature>
<dbReference type="GO" id="GO:0009279">
    <property type="term" value="C:cell outer membrane"/>
    <property type="evidence" value="ECO:0007669"/>
    <property type="project" value="UniProtKB-SubCell"/>
</dbReference>
<gene>
    <name evidence="7" type="ORF">FAZ15_00880</name>
</gene>
<keyword evidence="2 4" id="KW-0472">Membrane</keyword>
<evidence type="ECO:0000313" key="7">
    <source>
        <dbReference type="EMBL" id="TJZ62893.1"/>
    </source>
</evidence>
<dbReference type="Proteomes" id="UP000306808">
    <property type="component" value="Unassembled WGS sequence"/>
</dbReference>
<comment type="subcellular location">
    <subcellularLocation>
        <location evidence="1">Cell outer membrane</location>
    </subcellularLocation>
</comment>
<dbReference type="InterPro" id="IPR036737">
    <property type="entry name" value="OmpA-like_sf"/>
</dbReference>
<dbReference type="SUPFAM" id="SSF103088">
    <property type="entry name" value="OmpA-like"/>
    <property type="match status" value="1"/>
</dbReference>
<evidence type="ECO:0000256" key="1">
    <source>
        <dbReference type="ARBA" id="ARBA00004442"/>
    </source>
</evidence>
<dbReference type="Pfam" id="PF00691">
    <property type="entry name" value="OmpA"/>
    <property type="match status" value="1"/>
</dbReference>
<dbReference type="CDD" id="cd07185">
    <property type="entry name" value="OmpA_C-like"/>
    <property type="match status" value="1"/>
</dbReference>
<dbReference type="Gene3D" id="2.60.120.560">
    <property type="entry name" value="Exo-inulinase, domain 1"/>
    <property type="match status" value="1"/>
</dbReference>
<name>A0A4U0P659_9SPHI</name>
<feature type="compositionally biased region" description="Basic and acidic residues" evidence="5">
    <location>
        <begin position="70"/>
        <end position="83"/>
    </location>
</feature>
<comment type="caution">
    <text evidence="7">The sequence shown here is derived from an EMBL/GenBank/DDBJ whole genome shotgun (WGS) entry which is preliminary data.</text>
</comment>
<evidence type="ECO:0000313" key="8">
    <source>
        <dbReference type="Proteomes" id="UP000306808"/>
    </source>
</evidence>
<accession>A0A4U0P659</accession>
<dbReference type="AlphaFoldDB" id="A0A4U0P659"/>
<protein>
    <recommendedName>
        <fullName evidence="6">OmpA-like domain-containing protein</fullName>
    </recommendedName>
</protein>
<keyword evidence="8" id="KW-1185">Reference proteome</keyword>
<proteinExistence type="predicted"/>
<evidence type="ECO:0000256" key="3">
    <source>
        <dbReference type="ARBA" id="ARBA00023237"/>
    </source>
</evidence>
<dbReference type="PROSITE" id="PS51123">
    <property type="entry name" value="OMPA_2"/>
    <property type="match status" value="1"/>
</dbReference>
<sequence length="442" mass="48789">MEKSNTVRNSMFLAVALSSVFSISPVHSQGILKRVKSKAESTTVNKILNETDKAVSKGIDKAIESVSTSEKSKTTPQQEEKPMDAAPNDLQVNNNMKSYSKYEFVPGDSILYVDDFSGSPIGELPAGWNGNGSSVVVNLDNIPGRWLRMAQKSVVLSGNEQGFGQDFSVEFDMIFDIDFKGWVAPSFQFGLLASGEKSPSSNTLLNEQKGDKSFYMEISPQTTSGTYTLDSYEKYIRYFNSSAKTDNKVKDWYGKIVHVSIQVQKERLRIWINGEKIYDIPKAIAKMGELNQLFFKLASSPYDDEQIGVFLGNIKIAKGLFSPIQQLMEKGSFSTTGILFDTGSSLIKPESFGIIKSIANLLIQDTELRLQIAGHTDNVGDEQRNLVLSQQRAAAIKSLLESEYGIGADRLETLGKGESVPISTNTSEAGKAKNRRVEFIKL</sequence>